<feature type="repeat" description="WD" evidence="3">
    <location>
        <begin position="582"/>
        <end position="623"/>
    </location>
</feature>
<evidence type="ECO:0000256" key="3">
    <source>
        <dbReference type="PROSITE-ProRule" id="PRU00221"/>
    </source>
</evidence>
<reference evidence="5 6" key="1">
    <citation type="journal article" date="2015" name="Genome Biol. Evol.">
        <title>Comparative Genomics of a Bacterivorous Green Alga Reveals Evolutionary Causalities and Consequences of Phago-Mixotrophic Mode of Nutrition.</title>
        <authorList>
            <person name="Burns J.A."/>
            <person name="Paasch A."/>
            <person name="Narechania A."/>
            <person name="Kim E."/>
        </authorList>
    </citation>
    <scope>NUCLEOTIDE SEQUENCE [LARGE SCALE GENOMIC DNA]</scope>
    <source>
        <strain evidence="5 6">PLY_AMNH</strain>
    </source>
</reference>
<dbReference type="Pfam" id="PF24883">
    <property type="entry name" value="NPHP3_N"/>
    <property type="match status" value="1"/>
</dbReference>
<dbReference type="Pfam" id="PF00400">
    <property type="entry name" value="WD40"/>
    <property type="match status" value="11"/>
</dbReference>
<comment type="caution">
    <text evidence="5">The sequence shown here is derived from an EMBL/GenBank/DDBJ whole genome shotgun (WGS) entry which is preliminary data.</text>
</comment>
<dbReference type="PANTHER" id="PTHR22847:SF637">
    <property type="entry name" value="WD REPEAT DOMAIN 5B"/>
    <property type="match status" value="1"/>
</dbReference>
<dbReference type="Gene3D" id="3.40.50.300">
    <property type="entry name" value="P-loop containing nucleotide triphosphate hydrolases"/>
    <property type="match status" value="1"/>
</dbReference>
<dbReference type="GO" id="GO:1990234">
    <property type="term" value="C:transferase complex"/>
    <property type="evidence" value="ECO:0007669"/>
    <property type="project" value="UniProtKB-ARBA"/>
</dbReference>
<feature type="domain" description="Nephrocystin 3-like N-terminal" evidence="4">
    <location>
        <begin position="1025"/>
        <end position="1171"/>
    </location>
</feature>
<dbReference type="Proteomes" id="UP001190700">
    <property type="component" value="Unassembled WGS sequence"/>
</dbReference>
<evidence type="ECO:0000256" key="1">
    <source>
        <dbReference type="ARBA" id="ARBA00022574"/>
    </source>
</evidence>
<dbReference type="PRINTS" id="PR00320">
    <property type="entry name" value="GPROTEINBRPT"/>
</dbReference>
<dbReference type="EMBL" id="LGRX02009258">
    <property type="protein sequence ID" value="KAK3271939.1"/>
    <property type="molecule type" value="Genomic_DNA"/>
</dbReference>
<dbReference type="InterPro" id="IPR015943">
    <property type="entry name" value="WD40/YVTN_repeat-like_dom_sf"/>
</dbReference>
<keyword evidence="2" id="KW-0677">Repeat</keyword>
<dbReference type="Gene3D" id="2.130.10.10">
    <property type="entry name" value="YVTN repeat-like/Quinoprotein amine dehydrogenase"/>
    <property type="match status" value="5"/>
</dbReference>
<organism evidence="5 6">
    <name type="scientific">Cymbomonas tetramitiformis</name>
    <dbReference type="NCBI Taxonomy" id="36881"/>
    <lineage>
        <taxon>Eukaryota</taxon>
        <taxon>Viridiplantae</taxon>
        <taxon>Chlorophyta</taxon>
        <taxon>Pyramimonadophyceae</taxon>
        <taxon>Pyramimonadales</taxon>
        <taxon>Pyramimonadaceae</taxon>
        <taxon>Cymbomonas</taxon>
    </lineage>
</organism>
<feature type="repeat" description="WD" evidence="3">
    <location>
        <begin position="540"/>
        <end position="581"/>
    </location>
</feature>
<dbReference type="PROSITE" id="PS50082">
    <property type="entry name" value="WD_REPEATS_2"/>
    <property type="match status" value="14"/>
</dbReference>
<feature type="repeat" description="WD" evidence="3">
    <location>
        <begin position="414"/>
        <end position="455"/>
    </location>
</feature>
<dbReference type="InterPro" id="IPR011047">
    <property type="entry name" value="Quinoprotein_ADH-like_sf"/>
</dbReference>
<dbReference type="PANTHER" id="PTHR22847">
    <property type="entry name" value="WD40 REPEAT PROTEIN"/>
    <property type="match status" value="1"/>
</dbReference>
<name>A0AAE0L4Y0_9CHLO</name>
<sequence length="1492" mass="162645">MTWRCFACHEETSDFSAQPRLRNSTFEPWVAVRALMLSINIQRSIPPIGPSKLLRNRWRRASAGWEPPLLPRPRRRCGRSALAHSPARCSYCKQTSALGAPPPGRLLYRISQDWPAELSLLRHQDTVISLDFSKDGKLILTGCNDNVLRLWDVPTGILQTELEGHEDVVSCCKFSPDGSMAASGSWDCTIKLWDLLSGVRFQEISCSSGWILSLAFSADGTKLFTGSDDSVAQMWDLATGKVQVIYDGHQDRITSVAITSDTRILATGSWDCTVRLWDVASGRERAQLKGHTAWVSNVAFSPDDSLLVSGGHDNLIRVWDVLHARQLQEMQGHGDNVLGVSWSPDGKTVASGSHDATVRLWDIGSGQQLAELQGHSDMITSVVFHPEGHSVASGSDDGTVRMWDVFAMQQRTKLQSHGVEVTAVAFTADGTRVASGSLESTMRVWDVQSGALHHEVQGAGDFVTAVAFSTDGRMVASGSWDNTVRLWDLATGKNLSNLIGHEGWVIAVAFSPNGDTLASGSHDMKIRLWDVSTGKSKGVFSGHDDRVTALAFSSDGKWLASGCHDHMVRLWEVASGQLVTEMPGHTGGVTSVAINALSSMVASGSFDQTVRLWSVPTGKLYMELKGHQDRVTAVAYSAEGDCVVSGSVDRTLRIWDGLSGQLQAELVAHTGEVTSVAFSMDGAMVVSGSNDRTIRVWDTAAVCQHAAKLRAQEERLLTASIGEASGSHREALPAAVALHLWDESGAPGAPVSEGSGGSGEEGVSVAFLLMLQERLRRTFPGQELSTREVAELVVKEMTKNPGGGLDGGKGAERFIDLPQMRSHRGPPALFVCHALCAAFASLVAQVQTALQGGDARQSFVWVDIFALRQHHGIGVGGEMTPEALDVRRQRIREVRSGTLVVADEGPEGIVTVLGQAMCIFEIWSTLQLRGAGWLHMPDMTTCPGAVWQRIVPKLDLKQCKTPVASDMKTLLGAVERNGGMANQGDTPEAGDSVEALNHLMRAFLNLQPLSSRKHYEPAHDAVSLQEFDAWAARPPSPGRTLWVTGAPGTGKSTLCEAIVRRHRQALRSNMEGDGKEARGPAAYALLHFFVDKCDARRRDPMLLLRTLAFQLMCAFPEQLGPYYSSLGAAGLHGFRSVLDAFRTLLLEPITEGLPEGARVMILVDGIDEGQAPSVESAPSVRRSWQQPILQLVCMHLCHLPEFVSLMVTSQPPPEEDADDMLDDLEHMIHAHVESESLTEHDITEYVQPEHIWREMRAHLIQRIGENAAVAVMTKLQHSSGGDMAYCHVVKEWLQVTGELVSVDNVPASLGTAYRAYLDALGEAVDRAAIRELVLVAAREPLSFKLLAQLGLAGKGGAGTTEVLRSMGFLFRCSRDFKVEPFHKSVLEFFMSRELAGDFFADQVLGHQRLFSTLFRDFHASAPAPPPSKVALRHALLHGHYSGEKQMKELVASLEFWHKCYNSGFGEAVYHDLLWIDECEEEAAAGSAVREQR</sequence>
<feature type="repeat" description="WD" evidence="3">
    <location>
        <begin position="372"/>
        <end position="405"/>
    </location>
</feature>
<evidence type="ECO:0000256" key="2">
    <source>
        <dbReference type="ARBA" id="ARBA00022737"/>
    </source>
</evidence>
<dbReference type="SMART" id="SM00320">
    <property type="entry name" value="WD40"/>
    <property type="match status" value="14"/>
</dbReference>
<feature type="repeat" description="WD" evidence="3">
    <location>
        <begin position="666"/>
        <end position="698"/>
    </location>
</feature>
<dbReference type="PROSITE" id="PS00678">
    <property type="entry name" value="WD_REPEATS_1"/>
    <property type="match status" value="10"/>
</dbReference>
<evidence type="ECO:0000259" key="4">
    <source>
        <dbReference type="Pfam" id="PF24883"/>
    </source>
</evidence>
<feature type="repeat" description="WD" evidence="3">
    <location>
        <begin position="204"/>
        <end position="245"/>
    </location>
</feature>
<proteinExistence type="predicted"/>
<feature type="repeat" description="WD" evidence="3">
    <location>
        <begin position="624"/>
        <end position="656"/>
    </location>
</feature>
<dbReference type="PROSITE" id="PS50294">
    <property type="entry name" value="WD_REPEATS_REGION"/>
    <property type="match status" value="14"/>
</dbReference>
<dbReference type="SUPFAM" id="SSF50998">
    <property type="entry name" value="Quinoprotein alcohol dehydrogenase-like"/>
    <property type="match status" value="1"/>
</dbReference>
<feature type="repeat" description="WD" evidence="3">
    <location>
        <begin position="162"/>
        <end position="203"/>
    </location>
</feature>
<dbReference type="SUPFAM" id="SSF52540">
    <property type="entry name" value="P-loop containing nucleoside triphosphate hydrolases"/>
    <property type="match status" value="1"/>
</dbReference>
<dbReference type="CDD" id="cd00200">
    <property type="entry name" value="WD40"/>
    <property type="match status" value="2"/>
</dbReference>
<protein>
    <recommendedName>
        <fullName evidence="4">Nephrocystin 3-like N-terminal domain-containing protein</fullName>
    </recommendedName>
</protein>
<dbReference type="InterPro" id="IPR056884">
    <property type="entry name" value="NPHP3-like_N"/>
</dbReference>
<dbReference type="InterPro" id="IPR001680">
    <property type="entry name" value="WD40_rpt"/>
</dbReference>
<dbReference type="InterPro" id="IPR027417">
    <property type="entry name" value="P-loop_NTPase"/>
</dbReference>
<gene>
    <name evidence="5" type="ORF">CYMTET_19738</name>
</gene>
<dbReference type="InterPro" id="IPR036322">
    <property type="entry name" value="WD40_repeat_dom_sf"/>
</dbReference>
<keyword evidence="6" id="KW-1185">Reference proteome</keyword>
<evidence type="ECO:0000313" key="5">
    <source>
        <dbReference type="EMBL" id="KAK3271939.1"/>
    </source>
</evidence>
<feature type="repeat" description="WD" evidence="3">
    <location>
        <begin position="246"/>
        <end position="287"/>
    </location>
</feature>
<dbReference type="InterPro" id="IPR020472">
    <property type="entry name" value="WD40_PAC1"/>
</dbReference>
<feature type="repeat" description="WD" evidence="3">
    <location>
        <begin position="330"/>
        <end position="371"/>
    </location>
</feature>
<feature type="repeat" description="WD" evidence="3">
    <location>
        <begin position="288"/>
        <end position="329"/>
    </location>
</feature>
<dbReference type="GO" id="GO:0005634">
    <property type="term" value="C:nucleus"/>
    <property type="evidence" value="ECO:0007669"/>
    <property type="project" value="TreeGrafter"/>
</dbReference>
<evidence type="ECO:0000313" key="6">
    <source>
        <dbReference type="Proteomes" id="UP001190700"/>
    </source>
</evidence>
<feature type="repeat" description="WD" evidence="3">
    <location>
        <begin position="498"/>
        <end position="539"/>
    </location>
</feature>
<dbReference type="SUPFAM" id="SSF50978">
    <property type="entry name" value="WD40 repeat-like"/>
    <property type="match status" value="2"/>
</dbReference>
<feature type="repeat" description="WD" evidence="3">
    <location>
        <begin position="456"/>
        <end position="497"/>
    </location>
</feature>
<dbReference type="InterPro" id="IPR019775">
    <property type="entry name" value="WD40_repeat_CS"/>
</dbReference>
<keyword evidence="1 3" id="KW-0853">WD repeat</keyword>
<dbReference type="Pfam" id="PF23869">
    <property type="entry name" value="Beta-prop_WDR75_1st"/>
    <property type="match status" value="1"/>
</dbReference>
<feature type="repeat" description="WD" evidence="3">
    <location>
        <begin position="120"/>
        <end position="161"/>
    </location>
</feature>
<accession>A0AAE0L4Y0</accession>